<proteinExistence type="predicted"/>
<protein>
    <submittedName>
        <fullName evidence="1">Uncharacterized protein</fullName>
    </submittedName>
</protein>
<keyword evidence="2" id="KW-1185">Reference proteome</keyword>
<reference evidence="1" key="1">
    <citation type="submission" date="2022-08" db="EMBL/GenBank/DDBJ databases">
        <title>Genome Sequence of Fusarium decemcellulare.</title>
        <authorList>
            <person name="Buettner E."/>
        </authorList>
    </citation>
    <scope>NUCLEOTIDE SEQUENCE</scope>
    <source>
        <strain evidence="1">Babe19</strain>
    </source>
</reference>
<dbReference type="Proteomes" id="UP001148629">
    <property type="component" value="Unassembled WGS sequence"/>
</dbReference>
<name>A0ACC1STH9_9HYPO</name>
<evidence type="ECO:0000313" key="1">
    <source>
        <dbReference type="EMBL" id="KAJ3545932.1"/>
    </source>
</evidence>
<organism evidence="1 2">
    <name type="scientific">Fusarium decemcellulare</name>
    <dbReference type="NCBI Taxonomy" id="57161"/>
    <lineage>
        <taxon>Eukaryota</taxon>
        <taxon>Fungi</taxon>
        <taxon>Dikarya</taxon>
        <taxon>Ascomycota</taxon>
        <taxon>Pezizomycotina</taxon>
        <taxon>Sordariomycetes</taxon>
        <taxon>Hypocreomycetidae</taxon>
        <taxon>Hypocreales</taxon>
        <taxon>Nectriaceae</taxon>
        <taxon>Fusarium</taxon>
        <taxon>Fusarium decemcellulare species complex</taxon>
    </lineage>
</organism>
<sequence length="699" mass="78699">MFVYEGRLDWKPYGDNETFVIILPNGPVRLGDTVYLFFQWTKDAKGAQKPNWFQKYIVNSLSKTKGGDDTFVLKHSYYTWEITTEQVYGKLSVVMSNPQNYKSSMSFERIWQSQGEQSSGATRIWTGKINWSVYAKDEMAIFIVPEGFGDGKPVLSLWQWTKDGSGKDKAPSFRHEVQKLESGASNGVKFSYHSYYDITCTWDEKTEKLAVHMKGPEANQDLGEFTLSALIDRHSHDWNPPETSTSKAELEVRLPQPQPSLPRILTPMPFPKTLIDTLAHTISFADQAAYLAKYAQDRFTALDTDFHARGEQLDTAKAEIGELKKQVTKVTDDLNVEKAKATDLEKRLAEAQAAAAAKEAELNKQIQDNLKQNQDHDKKDHDTISGLEKMLADERVAKAELQRVLDETRTALTAAETRLKTETANVIRLTAELAAVEAQLQVEKKKNEKLQAESDAKTKQIDDLTKERDNLQEDLKQAQEATKAQKDLVSSKSKLIETLTKKVREHEDEVSAATIAFDNLQTKYTDEVQDLKEQLRKAQRAASDPSLRFRCNLRSEASGSKDVFFDLNGGGGKNPPVHAISDNSYKTNPNQSWEFYSVGTSNTRVIIKNTGSRAVLFSVGHGNNVRCEKDHNTSDIAAQWELDGANTENINENVVVGIRNVKDNTYLDLSGSNTNNGTAFLTYNGHGGKNQRFKLWRCW</sequence>
<accession>A0ACC1STH9</accession>
<gene>
    <name evidence="1" type="ORF">NM208_g2259</name>
</gene>
<comment type="caution">
    <text evidence="1">The sequence shown here is derived from an EMBL/GenBank/DDBJ whole genome shotgun (WGS) entry which is preliminary data.</text>
</comment>
<dbReference type="EMBL" id="JANRMS010000132">
    <property type="protein sequence ID" value="KAJ3545932.1"/>
    <property type="molecule type" value="Genomic_DNA"/>
</dbReference>
<evidence type="ECO:0000313" key="2">
    <source>
        <dbReference type="Proteomes" id="UP001148629"/>
    </source>
</evidence>